<protein>
    <submittedName>
        <fullName evidence="5">Molybdate ABC transporter substrate-binding protein</fullName>
    </submittedName>
</protein>
<dbReference type="InterPro" id="IPR005950">
    <property type="entry name" value="ModA"/>
</dbReference>
<keyword evidence="6" id="KW-1185">Reference proteome</keyword>
<keyword evidence="2" id="KW-0479">Metal-binding</keyword>
<feature type="chain" id="PRO_5046829560" evidence="4">
    <location>
        <begin position="37"/>
        <end position="264"/>
    </location>
</feature>
<dbReference type="NCBIfam" id="TIGR01256">
    <property type="entry name" value="modA"/>
    <property type="match status" value="1"/>
</dbReference>
<comment type="caution">
    <text evidence="5">The sequence shown here is derived from an EMBL/GenBank/DDBJ whole genome shotgun (WGS) entry which is preliminary data.</text>
</comment>
<dbReference type="Gene3D" id="3.40.190.10">
    <property type="entry name" value="Periplasmic binding protein-like II"/>
    <property type="match status" value="2"/>
</dbReference>
<keyword evidence="3 4" id="KW-0732">Signal</keyword>
<evidence type="ECO:0000313" key="5">
    <source>
        <dbReference type="EMBL" id="MEX8193315.1"/>
    </source>
</evidence>
<evidence type="ECO:0000256" key="4">
    <source>
        <dbReference type="SAM" id="SignalP"/>
    </source>
</evidence>
<dbReference type="Pfam" id="PF13531">
    <property type="entry name" value="SBP_bac_11"/>
    <property type="match status" value="1"/>
</dbReference>
<accession>A0ABV3ZUW3</accession>
<organism evidence="5 6">
    <name type="scientific">Comamonas guangdongensis</name>
    <dbReference type="NCBI Taxonomy" id="510515"/>
    <lineage>
        <taxon>Bacteria</taxon>
        <taxon>Pseudomonadati</taxon>
        <taxon>Pseudomonadota</taxon>
        <taxon>Betaproteobacteria</taxon>
        <taxon>Burkholderiales</taxon>
        <taxon>Comamonadaceae</taxon>
        <taxon>Comamonas</taxon>
    </lineage>
</organism>
<sequence length="264" mass="28112">MNQMAARSPRFSFQLARSAAVIGTAVLGLWSAQAQAAEVSVAVAANFTAPMKKIAAEFEKDTGHKAELSFGATGKFYAQIANGAPFGILLAADDTTPEKIAKEGKGVADSRFTYAIGTLVLWSPKPGYVDDKGEVLKSGDYKHIAIANPKLAPYGTAAMEVLGKLGLTAQVQPKAVWGENIAQTYQFAATGNAQLGFVALSQVMENGKIREGSAWQVPGNMHEPIRQDAIVLNSAKDNEAAIALMKYLRGAKAHEIIRSYGYSF</sequence>
<evidence type="ECO:0000256" key="3">
    <source>
        <dbReference type="ARBA" id="ARBA00022729"/>
    </source>
</evidence>
<dbReference type="PIRSF" id="PIRSF004846">
    <property type="entry name" value="ModA"/>
    <property type="match status" value="1"/>
</dbReference>
<proteinExistence type="inferred from homology"/>
<feature type="signal peptide" evidence="4">
    <location>
        <begin position="1"/>
        <end position="36"/>
    </location>
</feature>
<dbReference type="SUPFAM" id="SSF53850">
    <property type="entry name" value="Periplasmic binding protein-like II"/>
    <property type="match status" value="1"/>
</dbReference>
<dbReference type="PANTHER" id="PTHR30632:SF14">
    <property type="entry name" value="TUNGSTATE_MOLYBDATE_CHROMATE-BINDING PROTEIN MODA"/>
    <property type="match status" value="1"/>
</dbReference>
<dbReference type="InterPro" id="IPR044084">
    <property type="entry name" value="AvModA-like_subst-bd"/>
</dbReference>
<dbReference type="Proteomes" id="UP001561046">
    <property type="component" value="Unassembled WGS sequence"/>
</dbReference>
<name>A0ABV3ZUW3_9BURK</name>
<dbReference type="EMBL" id="JBFYGN010000010">
    <property type="protein sequence ID" value="MEX8193315.1"/>
    <property type="molecule type" value="Genomic_DNA"/>
</dbReference>
<comment type="similarity">
    <text evidence="1">Belongs to the bacterial solute-binding protein ModA family.</text>
</comment>
<evidence type="ECO:0000256" key="2">
    <source>
        <dbReference type="ARBA" id="ARBA00022723"/>
    </source>
</evidence>
<evidence type="ECO:0000313" key="6">
    <source>
        <dbReference type="Proteomes" id="UP001561046"/>
    </source>
</evidence>
<dbReference type="InterPro" id="IPR050682">
    <property type="entry name" value="ModA/WtpA"/>
</dbReference>
<dbReference type="PANTHER" id="PTHR30632">
    <property type="entry name" value="MOLYBDATE-BINDING PERIPLASMIC PROTEIN"/>
    <property type="match status" value="1"/>
</dbReference>
<evidence type="ECO:0000256" key="1">
    <source>
        <dbReference type="ARBA" id="ARBA00009175"/>
    </source>
</evidence>
<dbReference type="RefSeq" id="WP_369338515.1">
    <property type="nucleotide sequence ID" value="NZ_JBFYGN010000010.1"/>
</dbReference>
<gene>
    <name evidence="5" type="primary">modA</name>
    <name evidence="5" type="ORF">AB6724_10720</name>
</gene>
<dbReference type="CDD" id="cd13539">
    <property type="entry name" value="PBP2_AvModA"/>
    <property type="match status" value="1"/>
</dbReference>
<reference evidence="5 6" key="1">
    <citation type="journal article" date="2013" name="Int. J. Syst. Evol. Microbiol.">
        <title>Comamonas guangdongensis sp. nov., isolated from subterranean forest sediment, and emended description of the genus Comamonas.</title>
        <authorList>
            <person name="Zhang J."/>
            <person name="Wang Y."/>
            <person name="Zhou S."/>
            <person name="Wu C."/>
            <person name="He J."/>
            <person name="Li F."/>
        </authorList>
    </citation>
    <scope>NUCLEOTIDE SEQUENCE [LARGE SCALE GENOMIC DNA]</scope>
    <source>
        <strain evidence="5 6">CCTCC AB2011133</strain>
    </source>
</reference>